<proteinExistence type="predicted"/>
<name>A0A7J8SIH4_GOSDV</name>
<reference evidence="1 2" key="1">
    <citation type="journal article" date="2019" name="Genome Biol. Evol.">
        <title>Insights into the evolution of the New World diploid cottons (Gossypium, subgenus Houzingenia) based on genome sequencing.</title>
        <authorList>
            <person name="Grover C.E."/>
            <person name="Arick M.A. 2nd"/>
            <person name="Thrash A."/>
            <person name="Conover J.L."/>
            <person name="Sanders W.S."/>
            <person name="Peterson D.G."/>
            <person name="Frelichowski J.E."/>
            <person name="Scheffler J.A."/>
            <person name="Scheffler B.E."/>
            <person name="Wendel J.F."/>
        </authorList>
    </citation>
    <scope>NUCLEOTIDE SEQUENCE [LARGE SCALE GENOMIC DNA]</scope>
    <source>
        <strain evidence="1">27</strain>
        <tissue evidence="1">Leaf</tissue>
    </source>
</reference>
<dbReference type="Proteomes" id="UP000593561">
    <property type="component" value="Unassembled WGS sequence"/>
</dbReference>
<dbReference type="EMBL" id="JABFAC010000009">
    <property type="protein sequence ID" value="MBA0625312.1"/>
    <property type="molecule type" value="Genomic_DNA"/>
</dbReference>
<evidence type="ECO:0000313" key="1">
    <source>
        <dbReference type="EMBL" id="MBA0625312.1"/>
    </source>
</evidence>
<keyword evidence="2" id="KW-1185">Reference proteome</keyword>
<sequence>MALVVGKDMATRSFARTFADINLDYGNQDSVPINCNNKDVEENNLLRIRHNDIDGGGRI</sequence>
<comment type="caution">
    <text evidence="1">The sequence shown here is derived from an EMBL/GenBank/DDBJ whole genome shotgun (WGS) entry which is preliminary data.</text>
</comment>
<protein>
    <submittedName>
        <fullName evidence="1">Uncharacterized protein</fullName>
    </submittedName>
</protein>
<gene>
    <name evidence="1" type="ORF">Godav_010524</name>
</gene>
<evidence type="ECO:0000313" key="2">
    <source>
        <dbReference type="Proteomes" id="UP000593561"/>
    </source>
</evidence>
<accession>A0A7J8SIH4</accession>
<organism evidence="1 2">
    <name type="scientific">Gossypium davidsonii</name>
    <name type="common">Davidson's cotton</name>
    <name type="synonym">Gossypium klotzschianum subsp. davidsonii</name>
    <dbReference type="NCBI Taxonomy" id="34287"/>
    <lineage>
        <taxon>Eukaryota</taxon>
        <taxon>Viridiplantae</taxon>
        <taxon>Streptophyta</taxon>
        <taxon>Embryophyta</taxon>
        <taxon>Tracheophyta</taxon>
        <taxon>Spermatophyta</taxon>
        <taxon>Magnoliopsida</taxon>
        <taxon>eudicotyledons</taxon>
        <taxon>Gunneridae</taxon>
        <taxon>Pentapetalae</taxon>
        <taxon>rosids</taxon>
        <taxon>malvids</taxon>
        <taxon>Malvales</taxon>
        <taxon>Malvaceae</taxon>
        <taxon>Malvoideae</taxon>
        <taxon>Gossypium</taxon>
    </lineage>
</organism>
<dbReference type="AlphaFoldDB" id="A0A7J8SIH4"/>